<name>A0A9X0HJY3_SOLP1</name>
<sequence length="212" mass="24972">MEKDRIKQAYFDYVLRKNTPPASVFKLTKKLGIPEAEFYRFYPNFEAIDREIWADFGRQAREQASKEPVWPEYSAREKLLGFYFTLLEILKQNRSYALQSLRRYMPEVPGLTPRVLDDFRQDFQAFVGGILRAGQNTDEVANRPVLQERYPRLFWQQALFVLGFFAKDNSLNFERTDAAVEKAVRLSFDLVGPNTFDSALDLARFLFQSRRR</sequence>
<dbReference type="Proteomes" id="UP000054223">
    <property type="component" value="Unassembled WGS sequence"/>
</dbReference>
<dbReference type="InterPro" id="IPR041673">
    <property type="entry name" value="TetR_C_23"/>
</dbReference>
<comment type="caution">
    <text evidence="2">The sequence shown here is derived from an EMBL/GenBank/DDBJ whole genome shotgun (WGS) entry which is preliminary data.</text>
</comment>
<accession>A0A9X0HJY3</accession>
<dbReference type="AlphaFoldDB" id="A0A9X0HJY3"/>
<dbReference type="InterPro" id="IPR036271">
    <property type="entry name" value="Tet_transcr_reg_TetR-rel_C_sf"/>
</dbReference>
<evidence type="ECO:0000259" key="1">
    <source>
        <dbReference type="Pfam" id="PF17931"/>
    </source>
</evidence>
<dbReference type="SUPFAM" id="SSF48498">
    <property type="entry name" value="Tetracyclin repressor-like, C-terminal domain"/>
    <property type="match status" value="1"/>
</dbReference>
<gene>
    <name evidence="2" type="ORF">ASU33_13325</name>
</gene>
<dbReference type="Pfam" id="PF17931">
    <property type="entry name" value="TetR_C_23"/>
    <property type="match status" value="1"/>
</dbReference>
<dbReference type="InterPro" id="IPR009057">
    <property type="entry name" value="Homeodomain-like_sf"/>
</dbReference>
<dbReference type="SUPFAM" id="SSF46689">
    <property type="entry name" value="Homeodomain-like"/>
    <property type="match status" value="1"/>
</dbReference>
<evidence type="ECO:0000313" key="3">
    <source>
        <dbReference type="Proteomes" id="UP000054223"/>
    </source>
</evidence>
<dbReference type="EMBL" id="LNAL01000007">
    <property type="protein sequence ID" value="KUG07333.1"/>
    <property type="molecule type" value="Genomic_DNA"/>
</dbReference>
<organism evidence="2 3">
    <name type="scientific">Solirubrum puertoriconensis</name>
    <dbReference type="NCBI Taxonomy" id="1751427"/>
    <lineage>
        <taxon>Bacteria</taxon>
        <taxon>Pseudomonadati</taxon>
        <taxon>Bacteroidota</taxon>
        <taxon>Cytophagia</taxon>
        <taxon>Cytophagales</taxon>
    </lineage>
</organism>
<protein>
    <recommendedName>
        <fullName evidence="1">Tetracyclin repressor-like C-terminal domain-containing protein</fullName>
    </recommendedName>
</protein>
<reference evidence="2 3" key="1">
    <citation type="submission" date="2015-11" db="EMBL/GenBank/DDBJ databases">
        <title>Solirubrum puertoriconensis gen. nov. an environmental bacteria isolated in Puerto Rico.</title>
        <authorList>
            <person name="Cuebas-Irizarry M.F."/>
            <person name="Montalvo-Rodriguez R."/>
        </authorList>
    </citation>
    <scope>NUCLEOTIDE SEQUENCE [LARGE SCALE GENOMIC DNA]</scope>
    <source>
        <strain evidence="2 3">MC1A</strain>
    </source>
</reference>
<feature type="domain" description="Tetracyclin repressor-like C-terminal" evidence="1">
    <location>
        <begin position="78"/>
        <end position="206"/>
    </location>
</feature>
<dbReference type="Gene3D" id="1.10.357.10">
    <property type="entry name" value="Tetracycline Repressor, domain 2"/>
    <property type="match status" value="1"/>
</dbReference>
<evidence type="ECO:0000313" key="2">
    <source>
        <dbReference type="EMBL" id="KUG07333.1"/>
    </source>
</evidence>
<keyword evidence="3" id="KW-1185">Reference proteome</keyword>
<proteinExistence type="predicted"/>
<dbReference type="RefSeq" id="WP_059070958.1">
    <property type="nucleotide sequence ID" value="NZ_LNAL01000007.1"/>
</dbReference>
<dbReference type="OrthoDB" id="977687at2"/>